<accession>A0A4R9JXV7</accession>
<proteinExistence type="predicted"/>
<dbReference type="PROSITE" id="PS51257">
    <property type="entry name" value="PROKAR_LIPOPROTEIN"/>
    <property type="match status" value="1"/>
</dbReference>
<feature type="transmembrane region" description="Helical" evidence="1">
    <location>
        <begin position="281"/>
        <end position="301"/>
    </location>
</feature>
<keyword evidence="3" id="KW-1185">Reference proteome</keyword>
<dbReference type="AlphaFoldDB" id="A0A4R9JXV7"/>
<dbReference type="RefSeq" id="WP_135624059.1">
    <property type="nucleotide sequence ID" value="NZ_RQGD01000034.1"/>
</dbReference>
<name>A0A4R9JXV7_9LEPT</name>
<evidence type="ECO:0000313" key="3">
    <source>
        <dbReference type="Proteomes" id="UP000297693"/>
    </source>
</evidence>
<feature type="transmembrane region" description="Helical" evidence="1">
    <location>
        <begin position="245"/>
        <end position="266"/>
    </location>
</feature>
<keyword evidence="1" id="KW-1133">Transmembrane helix</keyword>
<dbReference type="Proteomes" id="UP000297693">
    <property type="component" value="Unassembled WGS sequence"/>
</dbReference>
<protein>
    <submittedName>
        <fullName evidence="2">Uncharacterized protein</fullName>
    </submittedName>
</protein>
<keyword evidence="1" id="KW-0472">Membrane</keyword>
<feature type="transmembrane region" description="Helical" evidence="1">
    <location>
        <begin position="6"/>
        <end position="32"/>
    </location>
</feature>
<dbReference type="EMBL" id="RQGD01000034">
    <property type="protein sequence ID" value="TGL58040.1"/>
    <property type="molecule type" value="Genomic_DNA"/>
</dbReference>
<organism evidence="2 3">
    <name type="scientific">Leptospira ognonensis</name>
    <dbReference type="NCBI Taxonomy" id="2484945"/>
    <lineage>
        <taxon>Bacteria</taxon>
        <taxon>Pseudomonadati</taxon>
        <taxon>Spirochaetota</taxon>
        <taxon>Spirochaetia</taxon>
        <taxon>Leptospirales</taxon>
        <taxon>Leptospiraceae</taxon>
        <taxon>Leptospira</taxon>
    </lineage>
</organism>
<comment type="caution">
    <text evidence="2">The sequence shown here is derived from an EMBL/GenBank/DDBJ whole genome shotgun (WGS) entry which is preliminary data.</text>
</comment>
<feature type="transmembrane region" description="Helical" evidence="1">
    <location>
        <begin position="508"/>
        <end position="527"/>
    </location>
</feature>
<keyword evidence="1" id="KW-0812">Transmembrane</keyword>
<evidence type="ECO:0000256" key="1">
    <source>
        <dbReference type="SAM" id="Phobius"/>
    </source>
</evidence>
<sequence length="945" mass="109865">MNRKFGQLTILGAFIFFATLIGCIYLGIVSIIENRERRINFLEAIDVKYNSSERFIFRQIEFSLREGDLPYYSQLVGESIKSKLGLSSVKIFDKSLRLIYTSSPTNEIFQSELRHDENPIEPGSSRLLASGENVYRSVSGDFFVQYPKPYIPKPLLENPNLEYGFSYWLFDDKTGTVHFTNDYNLLNGDREVKDLLNLFQGNEGQKISWQVNGRDGLLERYNTPFYSIYIIDSGNFFPKWAFPRAILISLLTFSGLCLLKLTLVVWNGKAFPLSNLSKKNILFFLISLLFYQGITSYLPDFRYYKPWTKMRWEQSESLLYQLEKNILNQVSETDTDVDIKSKQFDPIVKEFYFWKANESTSRLTNRFSIEIHTFLENLNAYESSRLIESNFEYLFIVPIQNQSQQKTYVILVLDPLLMGAKKERDRDEFYLPNNSFRLSEDAYGEKYNIHPKLWDNSILANVRHLKSGFSEFSLFGNPFKVYVYSPGLNIPSLTDGLFLYKSEGVFQILIYVSFFSFFPLLLLSLLAKFRRIEKELLPEPVATNVEESELVEGEDLISDLHAEPEIPVDLKPKIELEAEQEAIAETNSPVHNGGVIVKKQIHQYIPPSLWSKMVPSLPGEIQKKRDTIFTPELKSLVEQVTTSEISVGRRQSDDRKMPALWAIPEEKKVEYALLDRVYRGDEVSLDGIVEYTRNFIQRLGSPRFSFLFLNDTIGSYHSQISFGLDYNTRSNLIFLYNDPFLQFDDKGYAAIEINEKVKLDKFISKKFSWEILAQIETILAFNLENSGFPGLFLILLDKQEKTKFMEPHKRMILEKLRQLIPALHVLMEKEDKTPDLFEDSLSWMVRSFLQATLGGKRNAFVSHVIWENYHPTDANEAKKAAMLQEVTKIVESKDRVIENSPNAFLVLSEKDIKEPMEKLLKSYPFPYETRYMKYPDDGENYYLYI</sequence>
<reference evidence="2" key="1">
    <citation type="journal article" date="2019" name="PLoS Negl. Trop. Dis.">
        <title>Revisiting the worldwide diversity of Leptospira species in the environment.</title>
        <authorList>
            <person name="Vincent A.T."/>
            <person name="Schiettekatte O."/>
            <person name="Bourhy P."/>
            <person name="Veyrier F.J."/>
            <person name="Picardeau M."/>
        </authorList>
    </citation>
    <scope>NUCLEOTIDE SEQUENCE [LARGE SCALE GENOMIC DNA]</scope>
    <source>
        <strain evidence="2">201702476</strain>
    </source>
</reference>
<gene>
    <name evidence="2" type="ORF">EHQ58_11650</name>
</gene>
<evidence type="ECO:0000313" key="2">
    <source>
        <dbReference type="EMBL" id="TGL58040.1"/>
    </source>
</evidence>
<dbReference type="OrthoDB" id="338635at2"/>